<feature type="transmembrane region" description="Helical" evidence="5">
    <location>
        <begin position="211"/>
        <end position="229"/>
    </location>
</feature>
<dbReference type="InterPro" id="IPR006214">
    <property type="entry name" value="Bax_inhibitor_1-related"/>
</dbReference>
<comment type="similarity">
    <text evidence="5">Belongs to the BI1 family.</text>
</comment>
<keyword evidence="7" id="KW-1185">Reference proteome</keyword>
<evidence type="ECO:0000256" key="2">
    <source>
        <dbReference type="ARBA" id="ARBA00022692"/>
    </source>
</evidence>
<feature type="transmembrane region" description="Helical" evidence="5">
    <location>
        <begin position="104"/>
        <end position="122"/>
    </location>
</feature>
<keyword evidence="2 5" id="KW-0812">Transmembrane</keyword>
<accession>A0A0B2V331</accession>
<dbReference type="Pfam" id="PF01027">
    <property type="entry name" value="Bax1-I"/>
    <property type="match status" value="1"/>
</dbReference>
<dbReference type="GO" id="GO:0016020">
    <property type="term" value="C:membrane"/>
    <property type="evidence" value="ECO:0007669"/>
    <property type="project" value="UniProtKB-SubCell"/>
</dbReference>
<evidence type="ECO:0000313" key="7">
    <source>
        <dbReference type="Proteomes" id="UP000031036"/>
    </source>
</evidence>
<comment type="caution">
    <text evidence="6">The sequence shown here is derived from an EMBL/GenBank/DDBJ whole genome shotgun (WGS) entry which is preliminary data.</text>
</comment>
<dbReference type="OMA" id="FGVMSLY"/>
<sequence length="271" mass="30515">MATIPLMLDQDVELGQLPTYEEAIDGRQSKAAPPRNLRQALFRDELSKEAAAMSAVAYANISIRLGFLRKVLGILSFQLLLTTVFCIAFYLTPNLRFFLQQQPWIIFLSIIGSLMLLFAVYINSHKVPLNYILLLVWTGFQSAAVGVVVSFYDAEVVMEAAGLTAIVVFGLFAYTLQSKRDFQKHWAALFCFSMIFITASFVQLFMQSAAFDFAMAVGGAILFSVYLVFDIDRIIHHSSPEDYIDACVSLYLDIINIFLRVLQIIGEMNRQ</sequence>
<comment type="subcellular location">
    <subcellularLocation>
        <location evidence="1">Membrane</location>
        <topology evidence="1">Multi-pass membrane protein</topology>
    </subcellularLocation>
</comment>
<dbReference type="GO" id="GO:0043066">
    <property type="term" value="P:negative regulation of apoptotic process"/>
    <property type="evidence" value="ECO:0007669"/>
    <property type="project" value="TreeGrafter"/>
</dbReference>
<organism evidence="6 7">
    <name type="scientific">Toxocara canis</name>
    <name type="common">Canine roundworm</name>
    <dbReference type="NCBI Taxonomy" id="6265"/>
    <lineage>
        <taxon>Eukaryota</taxon>
        <taxon>Metazoa</taxon>
        <taxon>Ecdysozoa</taxon>
        <taxon>Nematoda</taxon>
        <taxon>Chromadorea</taxon>
        <taxon>Rhabditida</taxon>
        <taxon>Spirurina</taxon>
        <taxon>Ascaridomorpha</taxon>
        <taxon>Ascaridoidea</taxon>
        <taxon>Toxocaridae</taxon>
        <taxon>Toxocara</taxon>
    </lineage>
</organism>
<dbReference type="STRING" id="6265.A0A0B2V331"/>
<dbReference type="OrthoDB" id="7933078at2759"/>
<dbReference type="EMBL" id="JPKZ01002585">
    <property type="protein sequence ID" value="KHN75963.1"/>
    <property type="molecule type" value="Genomic_DNA"/>
</dbReference>
<evidence type="ECO:0000256" key="4">
    <source>
        <dbReference type="ARBA" id="ARBA00023136"/>
    </source>
</evidence>
<dbReference type="PANTHER" id="PTHR23291">
    <property type="entry name" value="BAX INHIBITOR-RELATED"/>
    <property type="match status" value="1"/>
</dbReference>
<evidence type="ECO:0000256" key="3">
    <source>
        <dbReference type="ARBA" id="ARBA00022989"/>
    </source>
</evidence>
<keyword evidence="4 5" id="KW-0472">Membrane</keyword>
<dbReference type="PANTHER" id="PTHR23291:SF50">
    <property type="entry name" value="PROTEIN LIFEGUARD 4"/>
    <property type="match status" value="1"/>
</dbReference>
<feature type="transmembrane region" description="Helical" evidence="5">
    <location>
        <begin position="129"/>
        <end position="150"/>
    </location>
</feature>
<evidence type="ECO:0000256" key="1">
    <source>
        <dbReference type="ARBA" id="ARBA00004141"/>
    </source>
</evidence>
<evidence type="ECO:0000313" key="6">
    <source>
        <dbReference type="EMBL" id="KHN75963.1"/>
    </source>
</evidence>
<feature type="transmembrane region" description="Helical" evidence="5">
    <location>
        <begin position="186"/>
        <end position="205"/>
    </location>
</feature>
<keyword evidence="3 5" id="KW-1133">Transmembrane helix</keyword>
<dbReference type="Proteomes" id="UP000031036">
    <property type="component" value="Unassembled WGS sequence"/>
</dbReference>
<protein>
    <submittedName>
        <fullName evidence="6">Transmembrane BAX inhibitor motif-containing protein 4</fullName>
    </submittedName>
</protein>
<dbReference type="AlphaFoldDB" id="A0A0B2V331"/>
<name>A0A0B2V331_TOXCA</name>
<gene>
    <name evidence="6" type="primary">tmbi-4</name>
    <name evidence="6" type="ORF">Tcan_18178</name>
</gene>
<evidence type="ECO:0000256" key="5">
    <source>
        <dbReference type="RuleBase" id="RU004379"/>
    </source>
</evidence>
<reference evidence="6 7" key="1">
    <citation type="submission" date="2014-11" db="EMBL/GenBank/DDBJ databases">
        <title>Genetic blueprint of the zoonotic pathogen Toxocara canis.</title>
        <authorList>
            <person name="Zhu X.-Q."/>
            <person name="Korhonen P.K."/>
            <person name="Cai H."/>
            <person name="Young N.D."/>
            <person name="Nejsum P."/>
            <person name="von Samson-Himmelstjerna G."/>
            <person name="Boag P.R."/>
            <person name="Tan P."/>
            <person name="Li Q."/>
            <person name="Min J."/>
            <person name="Yang Y."/>
            <person name="Wang X."/>
            <person name="Fang X."/>
            <person name="Hall R.S."/>
            <person name="Hofmann A."/>
            <person name="Sternberg P.W."/>
            <person name="Jex A.R."/>
            <person name="Gasser R.B."/>
        </authorList>
    </citation>
    <scope>NUCLEOTIDE SEQUENCE [LARGE SCALE GENOMIC DNA]</scope>
    <source>
        <strain evidence="6">PN_DK_2014</strain>
    </source>
</reference>
<feature type="transmembrane region" description="Helical" evidence="5">
    <location>
        <begin position="156"/>
        <end position="174"/>
    </location>
</feature>
<feature type="transmembrane region" description="Helical" evidence="5">
    <location>
        <begin position="71"/>
        <end position="92"/>
    </location>
</feature>
<proteinExistence type="inferred from homology"/>